<organism evidence="1 2">
    <name type="scientific">Vitreoscilla stercoraria</name>
    <dbReference type="NCBI Taxonomy" id="61"/>
    <lineage>
        <taxon>Bacteria</taxon>
        <taxon>Pseudomonadati</taxon>
        <taxon>Pseudomonadota</taxon>
        <taxon>Betaproteobacteria</taxon>
        <taxon>Neisseriales</taxon>
        <taxon>Neisseriaceae</taxon>
        <taxon>Vitreoscilla</taxon>
    </lineage>
</organism>
<sequence>MSLNQICQDIYNEVQGTIAMAVVDLSTGLPLSVYHQVPHFDQSYLDAVSSAAVDMFRGKTVKTVEAMLSDQRKKPANNAIKEIQMTTDGTFHFMAILPDKPDILAILITTQRTSLGMGWTALRRAIPNLTELAP</sequence>
<name>A0ABY4E7Z5_VITST</name>
<dbReference type="Proteomes" id="UP000832034">
    <property type="component" value="Chromosome"/>
</dbReference>
<dbReference type="EMBL" id="CP091512">
    <property type="protein sequence ID" value="UOO91577.1"/>
    <property type="molecule type" value="Genomic_DNA"/>
</dbReference>
<protein>
    <recommendedName>
        <fullName evidence="3">Roadblock/LAMTOR2 domain-containing protein</fullName>
    </recommendedName>
</protein>
<evidence type="ECO:0000313" key="1">
    <source>
        <dbReference type="EMBL" id="UOO91577.1"/>
    </source>
</evidence>
<proteinExistence type="predicted"/>
<evidence type="ECO:0000313" key="2">
    <source>
        <dbReference type="Proteomes" id="UP000832034"/>
    </source>
</evidence>
<reference evidence="1" key="1">
    <citation type="submission" date="2021-12" db="EMBL/GenBank/DDBJ databases">
        <authorList>
            <person name="Veyrier F.J."/>
        </authorList>
    </citation>
    <scope>NUCLEOTIDE SEQUENCE</scope>
    <source>
        <strain evidence="1">SAG 1488-6</strain>
    </source>
</reference>
<reference evidence="1" key="2">
    <citation type="journal article" date="2022" name="Res Sq">
        <title>Evolution of multicellular longitudinally dividing oral cavity symbionts (Neisseriaceae).</title>
        <authorList>
            <person name="Nyongesa S."/>
            <person name="Weber P."/>
            <person name="Bernet E."/>
            <person name="Pullido F."/>
            <person name="Nieckarz M."/>
            <person name="Delaby M."/>
            <person name="Nieves C."/>
            <person name="Viehboeck T."/>
            <person name="Krause N."/>
            <person name="Rivera-Millot A."/>
            <person name="Nakamura A."/>
            <person name="Vischer N."/>
            <person name="VanNieuwenhze M."/>
            <person name="Brun Y."/>
            <person name="Cava F."/>
            <person name="Bulgheresi S."/>
            <person name="Veyrier F."/>
        </authorList>
    </citation>
    <scope>NUCLEOTIDE SEQUENCE</scope>
    <source>
        <strain evidence="1">SAG 1488-6</strain>
    </source>
</reference>
<evidence type="ECO:0008006" key="3">
    <source>
        <dbReference type="Google" id="ProtNLM"/>
    </source>
</evidence>
<keyword evidence="2" id="KW-1185">Reference proteome</keyword>
<dbReference type="RefSeq" id="WP_019958457.1">
    <property type="nucleotide sequence ID" value="NZ_CP091512.1"/>
</dbReference>
<gene>
    <name evidence="1" type="ORF">LVJ81_07930</name>
</gene>
<accession>A0ABY4E7Z5</accession>